<evidence type="ECO:0000313" key="6">
    <source>
        <dbReference type="Proteomes" id="UP000036681"/>
    </source>
</evidence>
<evidence type="ECO:0000259" key="5">
    <source>
        <dbReference type="Pfam" id="PF21055"/>
    </source>
</evidence>
<protein>
    <submittedName>
        <fullName evidence="7">GAGA-binding transcriptional activator</fullName>
    </submittedName>
</protein>
<dbReference type="GO" id="GO:0031462">
    <property type="term" value="C:Cul2-RING ubiquitin ligase complex"/>
    <property type="evidence" value="ECO:0007669"/>
    <property type="project" value="TreeGrafter"/>
</dbReference>
<sequence>MVMLLSEVPTVSGPPPPHHHHMAASNSMMHYAQMMPQTSHLVQPGAQVGAMHHGAPPSSVVPLFHHQAAMNPAIAAPGGMIVGDPRMVKLVHAHRVGMKALETMGNRNHDDNRSYAKFSQNPAYADDVRWLFSIAVKLGGVFTQSFCEVAARSIASPFVLFSLAVESTKIFHWQVPQMNYHSQALLHPIVRSQMTNSASATKHNHAPQ</sequence>
<organism evidence="6 7">
    <name type="scientific">Ascaris lumbricoides</name>
    <name type="common">Giant roundworm</name>
    <dbReference type="NCBI Taxonomy" id="6252"/>
    <lineage>
        <taxon>Eukaryota</taxon>
        <taxon>Metazoa</taxon>
        <taxon>Ecdysozoa</taxon>
        <taxon>Nematoda</taxon>
        <taxon>Chromadorea</taxon>
        <taxon>Rhabditida</taxon>
        <taxon>Spirurina</taxon>
        <taxon>Ascaridomorpha</taxon>
        <taxon>Ascaridoidea</taxon>
        <taxon>Ascarididae</taxon>
        <taxon>Ascaris</taxon>
    </lineage>
</organism>
<dbReference type="InterPro" id="IPR048370">
    <property type="entry name" value="ZSWIM4-8_C"/>
</dbReference>
<keyword evidence="1" id="KW-0479">Metal-binding</keyword>
<evidence type="ECO:0000256" key="3">
    <source>
        <dbReference type="ARBA" id="ARBA00022833"/>
    </source>
</evidence>
<dbReference type="Pfam" id="PF21055">
    <property type="entry name" value="ZSWIM4-8_C"/>
    <property type="match status" value="1"/>
</dbReference>
<dbReference type="PANTHER" id="PTHR22619:SF1">
    <property type="entry name" value="ZINC FINGER SWIM DOMAIN-CONTAINING PROTEIN 8"/>
    <property type="match status" value="1"/>
</dbReference>
<proteinExistence type="predicted"/>
<evidence type="ECO:0000256" key="4">
    <source>
        <dbReference type="SAM" id="MobiDB-lite"/>
    </source>
</evidence>
<dbReference type="PANTHER" id="PTHR22619">
    <property type="entry name" value="ZINC FINGER SWIM DOMAIN CONTAINING PROTEIN 4, 5, 6"/>
    <property type="match status" value="1"/>
</dbReference>
<evidence type="ECO:0000256" key="2">
    <source>
        <dbReference type="ARBA" id="ARBA00022771"/>
    </source>
</evidence>
<keyword evidence="6" id="KW-1185">Reference proteome</keyword>
<evidence type="ECO:0000313" key="7">
    <source>
        <dbReference type="WBParaSite" id="ALUE_0002321101-mRNA-1"/>
    </source>
</evidence>
<dbReference type="AlphaFoldDB" id="A0A0M3IWT3"/>
<dbReference type="WBParaSite" id="ALUE_0002321101-mRNA-1">
    <property type="protein sequence ID" value="ALUE_0002321101-mRNA-1"/>
    <property type="gene ID" value="ALUE_0002321101"/>
</dbReference>
<keyword evidence="3" id="KW-0862">Zinc</keyword>
<accession>A0A0M3IWT3</accession>
<feature type="domain" description="ZSWIM4-8 C-terminal" evidence="5">
    <location>
        <begin position="90"/>
        <end position="194"/>
    </location>
</feature>
<evidence type="ECO:0000256" key="1">
    <source>
        <dbReference type="ARBA" id="ARBA00022723"/>
    </source>
</evidence>
<dbReference type="Proteomes" id="UP000036681">
    <property type="component" value="Unplaced"/>
</dbReference>
<dbReference type="GO" id="GO:0008270">
    <property type="term" value="F:zinc ion binding"/>
    <property type="evidence" value="ECO:0007669"/>
    <property type="project" value="UniProtKB-KW"/>
</dbReference>
<feature type="region of interest" description="Disordered" evidence="4">
    <location>
        <begin position="1"/>
        <end position="22"/>
    </location>
</feature>
<keyword evidence="2" id="KW-0863">Zinc-finger</keyword>
<name>A0A0M3IWT3_ASCLU</name>
<reference evidence="7" key="1">
    <citation type="submission" date="2017-02" db="UniProtKB">
        <authorList>
            <consortium name="WormBaseParasite"/>
        </authorList>
    </citation>
    <scope>IDENTIFICATION</scope>
</reference>